<dbReference type="InterPro" id="IPR037523">
    <property type="entry name" value="VOC_core"/>
</dbReference>
<dbReference type="SUPFAM" id="SSF54593">
    <property type="entry name" value="Glyoxalase/Bleomycin resistance protein/Dihydroxybiphenyl dioxygenase"/>
    <property type="match status" value="1"/>
</dbReference>
<name>S9QLI0_CYSF2</name>
<dbReference type="eggNOG" id="COG0346">
    <property type="taxonomic scope" value="Bacteria"/>
</dbReference>
<dbReference type="InterPro" id="IPR029068">
    <property type="entry name" value="Glyas_Bleomycin-R_OHBP_Dase"/>
</dbReference>
<dbReference type="Gene3D" id="3.10.180.10">
    <property type="entry name" value="2,3-Dihydroxybiphenyl 1,2-Dioxygenase, domain 1"/>
    <property type="match status" value="1"/>
</dbReference>
<dbReference type="OrthoDB" id="9812656at2"/>
<sequence>MSSPTKLAHIVLKTGRFQQMRDWYLAVLEASVSYENGEMCFLSYDDEHHRIGIVNTGATEQPGPKTRGLEHVAFTYADLTGLLTTYERLEHAGITPFWSVNHGPTTSLYYSDPDGNHIELQVDNFARMEDAARFMKSEVYGSNPIGVDIAPRELLRRLRAGESASELAKAHSRAEPRGFDTVPAEFFR</sequence>
<evidence type="ECO:0000313" key="3">
    <source>
        <dbReference type="Proteomes" id="UP000011682"/>
    </source>
</evidence>
<dbReference type="EMBL" id="ANAH02000008">
    <property type="protein sequence ID" value="EPX62114.1"/>
    <property type="molecule type" value="Genomic_DNA"/>
</dbReference>
<dbReference type="InterPro" id="IPR004360">
    <property type="entry name" value="Glyas_Fos-R_dOase_dom"/>
</dbReference>
<dbReference type="AlphaFoldDB" id="S9QLI0"/>
<gene>
    <name evidence="2" type="ORF">D187_010018</name>
</gene>
<evidence type="ECO:0000259" key="1">
    <source>
        <dbReference type="PROSITE" id="PS51819"/>
    </source>
</evidence>
<proteinExistence type="predicted"/>
<dbReference type="Pfam" id="PF00903">
    <property type="entry name" value="Glyoxalase"/>
    <property type="match status" value="1"/>
</dbReference>
<evidence type="ECO:0000313" key="2">
    <source>
        <dbReference type="EMBL" id="EPX62114.1"/>
    </source>
</evidence>
<feature type="domain" description="VOC" evidence="1">
    <location>
        <begin position="6"/>
        <end position="123"/>
    </location>
</feature>
<dbReference type="PROSITE" id="PS51819">
    <property type="entry name" value="VOC"/>
    <property type="match status" value="1"/>
</dbReference>
<organism evidence="2 3">
    <name type="scientific">Cystobacter fuscus (strain ATCC 25194 / DSM 2262 / NBRC 100088 / M29)</name>
    <dbReference type="NCBI Taxonomy" id="1242864"/>
    <lineage>
        <taxon>Bacteria</taxon>
        <taxon>Pseudomonadati</taxon>
        <taxon>Myxococcota</taxon>
        <taxon>Myxococcia</taxon>
        <taxon>Myxococcales</taxon>
        <taxon>Cystobacterineae</taxon>
        <taxon>Archangiaceae</taxon>
        <taxon>Cystobacter</taxon>
    </lineage>
</organism>
<comment type="caution">
    <text evidence="2">The sequence shown here is derived from an EMBL/GenBank/DDBJ whole genome shotgun (WGS) entry which is preliminary data.</text>
</comment>
<dbReference type="Proteomes" id="UP000011682">
    <property type="component" value="Unassembled WGS sequence"/>
</dbReference>
<reference evidence="2" key="1">
    <citation type="submission" date="2013-05" db="EMBL/GenBank/DDBJ databases">
        <title>Genome assembly of Cystobacter fuscus DSM 2262.</title>
        <authorList>
            <person name="Sharma G."/>
            <person name="Khatri I."/>
            <person name="Kaur C."/>
            <person name="Mayilraj S."/>
            <person name="Subramanian S."/>
        </authorList>
    </citation>
    <scope>NUCLEOTIDE SEQUENCE [LARGE SCALE GENOMIC DNA]</scope>
    <source>
        <strain evidence="2">DSM 2262</strain>
    </source>
</reference>
<dbReference type="GO" id="GO:0051213">
    <property type="term" value="F:dioxygenase activity"/>
    <property type="evidence" value="ECO:0007669"/>
    <property type="project" value="UniProtKB-KW"/>
</dbReference>
<accession>S9QLI0</accession>
<protein>
    <submittedName>
        <fullName evidence="2">Glyoxalase/bleomycin resistance protein/dioxygenase</fullName>
    </submittedName>
</protein>
<keyword evidence="3" id="KW-1185">Reference proteome</keyword>
<dbReference type="RefSeq" id="WP_002626366.1">
    <property type="nucleotide sequence ID" value="NZ_ANAH02000008.1"/>
</dbReference>